<feature type="compositionally biased region" description="Acidic residues" evidence="10">
    <location>
        <begin position="67"/>
        <end position="99"/>
    </location>
</feature>
<dbReference type="InterPro" id="IPR000089">
    <property type="entry name" value="Biotin_lipoyl"/>
</dbReference>
<comment type="catalytic activity">
    <reaction evidence="8 9">
        <text>N(6)-[(R)-dihydrolipoyl]-L-lysyl-[protein] + acetyl-CoA = N(6)-[(R)-S(8)-acetyldihydrolipoyl]-L-lysyl-[protein] + CoA</text>
        <dbReference type="Rhea" id="RHEA:17017"/>
        <dbReference type="Rhea" id="RHEA-COMP:10475"/>
        <dbReference type="Rhea" id="RHEA-COMP:10478"/>
        <dbReference type="ChEBI" id="CHEBI:57287"/>
        <dbReference type="ChEBI" id="CHEBI:57288"/>
        <dbReference type="ChEBI" id="CHEBI:83100"/>
        <dbReference type="ChEBI" id="CHEBI:83111"/>
        <dbReference type="EC" id="2.3.1.12"/>
    </reaction>
</comment>
<organism evidence="13 14">
    <name type="scientific">Chromohalobacter beijerinckii</name>
    <dbReference type="NCBI Taxonomy" id="86179"/>
    <lineage>
        <taxon>Bacteria</taxon>
        <taxon>Pseudomonadati</taxon>
        <taxon>Pseudomonadota</taxon>
        <taxon>Gammaproteobacteria</taxon>
        <taxon>Oceanospirillales</taxon>
        <taxon>Halomonadaceae</taxon>
        <taxon>Chromohalobacter</taxon>
    </lineage>
</organism>
<dbReference type="InterPro" id="IPR004167">
    <property type="entry name" value="PSBD"/>
</dbReference>
<feature type="region of interest" description="Disordered" evidence="10">
    <location>
        <begin position="322"/>
        <end position="390"/>
    </location>
</feature>
<evidence type="ECO:0000256" key="6">
    <source>
        <dbReference type="ARBA" id="ARBA00023315"/>
    </source>
</evidence>
<keyword evidence="3 9" id="KW-0808">Transferase</keyword>
<sequence>MSSEIIKVPDIGGSEGVEIIEVAVSEGDVIAPEDTMITLESDKASMDVPAPKGGKVVKVLVKEGDSVSEGDDILELEAEGGGDDAGDTSSQDEDQSQDESAEKQETAEPEKAAPKKKSTGGGKRTVEIKVPDIGGSEGVEIIEVPVSEGDEVSAEDSLITLESDKASMDVPSPYSGKLVSLAVKEGDSVSEGDLIGSMEIAGEGDDEDDDTDEAPAEGDSDSAESDADTEDQDAGEDTEEGGDEGGRKELRVPDIGGSENVPIIELAISEGDEIDAEDTLITLESDKASMDVPSPYKGKVVEVSVKEGDSVSEGDLIGYIEAAGAPGVGSKKPAKKADAGKKADASKADQKADSSQQASSASKSTPSTKQSTGEPSPEARHKQGDDKTAGAHVHAGPAVRMLARELGVDLAQVTPTGPKNRVLKEDVQGYVKNALQQRSSGAGSSAAPSGGAGIPAVPDIDFSQFGEVEEKPMGRLMKAGAANLHRSWLNVPHVTQFDEADITELEAFRKSMKDEAAKQDAKLTPLPFMIKACAYALQKFPQFNVSLKSDGETLVQKHYVHIGIAVDTPDGLMVPVIRNADQKSLIELAKESVELAGKAQSKKLKREEMSGGCFTISSLGSIGGTAFTPIVNAPEVAILGVSKAQTKPVWDGAEFAPRLMMPLSLSYDHRAVNGADAARFTAFLAQALSDIRRLLM</sequence>
<dbReference type="SUPFAM" id="SSF51230">
    <property type="entry name" value="Single hybrid motif"/>
    <property type="match status" value="3"/>
</dbReference>
<dbReference type="PROSITE" id="PS50968">
    <property type="entry name" value="BIOTINYL_LIPOYL"/>
    <property type="match status" value="3"/>
</dbReference>
<reference evidence="14" key="1">
    <citation type="journal article" date="2019" name="Int. J. Syst. Evol. Microbiol.">
        <title>The Global Catalogue of Microorganisms (GCM) 10K type strain sequencing project: providing services to taxonomists for standard genome sequencing and annotation.</title>
        <authorList>
            <consortium name="The Broad Institute Genomics Platform"/>
            <consortium name="The Broad Institute Genome Sequencing Center for Infectious Disease"/>
            <person name="Wu L."/>
            <person name="Ma J."/>
        </authorList>
    </citation>
    <scope>NUCLEOTIDE SEQUENCE [LARGE SCALE GENOMIC DNA]</scope>
    <source>
        <strain evidence="14">CCUG 49679</strain>
    </source>
</reference>
<keyword evidence="13" id="KW-0670">Pyruvate</keyword>
<keyword evidence="14" id="KW-1185">Reference proteome</keyword>
<keyword evidence="5 9" id="KW-0450">Lipoyl</keyword>
<dbReference type="InterPro" id="IPR006256">
    <property type="entry name" value="AcTrfase_Pyrv_DH_cplx"/>
</dbReference>
<evidence type="ECO:0000313" key="13">
    <source>
        <dbReference type="EMBL" id="MFC4417125.1"/>
    </source>
</evidence>
<feature type="region of interest" description="Disordered" evidence="10">
    <location>
        <begin position="67"/>
        <end position="173"/>
    </location>
</feature>
<dbReference type="InterPro" id="IPR011053">
    <property type="entry name" value="Single_hybrid_motif"/>
</dbReference>
<dbReference type="EMBL" id="JBHSEO010000056">
    <property type="protein sequence ID" value="MFC4417125.1"/>
    <property type="molecule type" value="Genomic_DNA"/>
</dbReference>
<name>A0ABV8XE28_9GAMM</name>
<dbReference type="PANTHER" id="PTHR43178:SF2">
    <property type="entry name" value="DIHYDROLIPOYLLYSINE-RESIDUE ACETYLTRANSFERASE COMPONENT OF PYRUVATE DEHYDROGENASE COMPLEX"/>
    <property type="match status" value="1"/>
</dbReference>
<evidence type="ECO:0000259" key="12">
    <source>
        <dbReference type="PROSITE" id="PS51826"/>
    </source>
</evidence>
<feature type="compositionally biased region" description="Low complexity" evidence="10">
    <location>
        <begin position="353"/>
        <end position="371"/>
    </location>
</feature>
<evidence type="ECO:0000256" key="9">
    <source>
        <dbReference type="RuleBase" id="RU361137"/>
    </source>
</evidence>
<feature type="compositionally biased region" description="Basic and acidic residues" evidence="10">
    <location>
        <begin position="335"/>
        <end position="352"/>
    </location>
</feature>
<feature type="compositionally biased region" description="Basic and acidic residues" evidence="10">
    <location>
        <begin position="377"/>
        <end position="389"/>
    </location>
</feature>
<dbReference type="InterPro" id="IPR023213">
    <property type="entry name" value="CAT-like_dom_sf"/>
</dbReference>
<dbReference type="SUPFAM" id="SSF47005">
    <property type="entry name" value="Peripheral subunit-binding domain of 2-oxo acid dehydrogenase complex"/>
    <property type="match status" value="1"/>
</dbReference>
<evidence type="ECO:0000256" key="7">
    <source>
        <dbReference type="ARBA" id="ARBA00025211"/>
    </source>
</evidence>
<feature type="domain" description="Lipoyl-binding" evidence="11">
    <location>
        <begin position="247"/>
        <end position="321"/>
    </location>
</feature>
<feature type="compositionally biased region" description="Acidic residues" evidence="10">
    <location>
        <begin position="202"/>
        <end position="243"/>
    </location>
</feature>
<feature type="compositionally biased region" description="Basic and acidic residues" evidence="10">
    <location>
        <begin position="100"/>
        <end position="113"/>
    </location>
</feature>
<evidence type="ECO:0000256" key="4">
    <source>
        <dbReference type="ARBA" id="ARBA00022737"/>
    </source>
</evidence>
<dbReference type="SUPFAM" id="SSF52777">
    <property type="entry name" value="CoA-dependent acyltransferases"/>
    <property type="match status" value="1"/>
</dbReference>
<dbReference type="Proteomes" id="UP001596015">
    <property type="component" value="Unassembled WGS sequence"/>
</dbReference>
<feature type="domain" description="Peripheral subunit-binding (PSBD)" evidence="12">
    <location>
        <begin position="394"/>
        <end position="431"/>
    </location>
</feature>
<evidence type="ECO:0000259" key="11">
    <source>
        <dbReference type="PROSITE" id="PS50968"/>
    </source>
</evidence>
<comment type="cofactor">
    <cofactor evidence="9">
        <name>(R)-lipoate</name>
        <dbReference type="ChEBI" id="CHEBI:83088"/>
    </cofactor>
    <text evidence="9">Binds 3 lipoyl cofactors covalently.</text>
</comment>
<dbReference type="PROSITE" id="PS00189">
    <property type="entry name" value="LIPOYL"/>
    <property type="match status" value="3"/>
</dbReference>
<dbReference type="Pfam" id="PF02817">
    <property type="entry name" value="E3_binding"/>
    <property type="match status" value="1"/>
</dbReference>
<evidence type="ECO:0000256" key="2">
    <source>
        <dbReference type="ARBA" id="ARBA00011484"/>
    </source>
</evidence>
<dbReference type="NCBIfam" id="TIGR01348">
    <property type="entry name" value="PDHac_trf_long"/>
    <property type="match status" value="1"/>
</dbReference>
<accession>A0ABV8XE28</accession>
<evidence type="ECO:0000256" key="1">
    <source>
        <dbReference type="ARBA" id="ARBA00007317"/>
    </source>
</evidence>
<feature type="domain" description="Lipoyl-binding" evidence="11">
    <location>
        <begin position="3"/>
        <end position="77"/>
    </location>
</feature>
<comment type="caution">
    <text evidence="13">The sequence shown here is derived from an EMBL/GenBank/DDBJ whole genome shotgun (WGS) entry which is preliminary data.</text>
</comment>
<evidence type="ECO:0000256" key="10">
    <source>
        <dbReference type="SAM" id="MobiDB-lite"/>
    </source>
</evidence>
<keyword evidence="6 9" id="KW-0012">Acyltransferase</keyword>
<evidence type="ECO:0000256" key="8">
    <source>
        <dbReference type="ARBA" id="ARBA00048370"/>
    </source>
</evidence>
<evidence type="ECO:0000256" key="3">
    <source>
        <dbReference type="ARBA" id="ARBA00022679"/>
    </source>
</evidence>
<protein>
    <recommendedName>
        <fullName evidence="9">Acetyltransferase component of pyruvate dehydrogenase complex</fullName>
        <ecNumber evidence="9">2.3.1.12</ecNumber>
    </recommendedName>
</protein>
<comment type="similarity">
    <text evidence="1 9">Belongs to the 2-oxoacid dehydrogenase family.</text>
</comment>
<keyword evidence="4" id="KW-0677">Repeat</keyword>
<dbReference type="Pfam" id="PF00364">
    <property type="entry name" value="Biotin_lipoyl"/>
    <property type="match status" value="3"/>
</dbReference>
<dbReference type="CDD" id="cd06849">
    <property type="entry name" value="lipoyl_domain"/>
    <property type="match status" value="3"/>
</dbReference>
<dbReference type="Pfam" id="PF00198">
    <property type="entry name" value="2-oxoacid_dh"/>
    <property type="match status" value="1"/>
</dbReference>
<dbReference type="EC" id="2.3.1.12" evidence="9"/>
<dbReference type="GO" id="GO:0004742">
    <property type="term" value="F:dihydrolipoyllysine-residue acetyltransferase activity"/>
    <property type="evidence" value="ECO:0007669"/>
    <property type="project" value="UniProtKB-EC"/>
</dbReference>
<proteinExistence type="inferred from homology"/>
<dbReference type="InterPro" id="IPR003016">
    <property type="entry name" value="2-oxoA_DH_lipoyl-BS"/>
</dbReference>
<dbReference type="PROSITE" id="PS51826">
    <property type="entry name" value="PSBD"/>
    <property type="match status" value="1"/>
</dbReference>
<gene>
    <name evidence="13" type="primary">aceF</name>
    <name evidence="13" type="ORF">ACFO0E_12015</name>
</gene>
<dbReference type="Gene3D" id="4.10.320.10">
    <property type="entry name" value="E3-binding domain"/>
    <property type="match status" value="1"/>
</dbReference>
<dbReference type="Gene3D" id="3.30.559.10">
    <property type="entry name" value="Chloramphenicol acetyltransferase-like domain"/>
    <property type="match status" value="1"/>
</dbReference>
<comment type="subunit">
    <text evidence="2 9">Forms a 24-polypeptide structural core with octahedral symmetry.</text>
</comment>
<evidence type="ECO:0000256" key="5">
    <source>
        <dbReference type="ARBA" id="ARBA00022823"/>
    </source>
</evidence>
<dbReference type="InterPro" id="IPR050743">
    <property type="entry name" value="2-oxoacid_DH_E2_comp"/>
</dbReference>
<dbReference type="InterPro" id="IPR001078">
    <property type="entry name" value="2-oxoacid_DH_actylTfrase"/>
</dbReference>
<comment type="function">
    <text evidence="7">The pyruvate dehydrogenase complex catalyzes the overall conversion of pyruvate to acetyl-CoA and CO(2). It contains multiple copies of three enzymatic components: pyruvate dehydrogenase (E1), dihydrolipoamide acetyltransferase (E2) and lipoamide dehydrogenase (E3).</text>
</comment>
<feature type="domain" description="Lipoyl-binding" evidence="11">
    <location>
        <begin position="125"/>
        <end position="199"/>
    </location>
</feature>
<dbReference type="RefSeq" id="WP_246939652.1">
    <property type="nucleotide sequence ID" value="NZ_JAKGAK010000002.1"/>
</dbReference>
<feature type="region of interest" description="Disordered" evidence="10">
    <location>
        <begin position="186"/>
        <end position="258"/>
    </location>
</feature>
<evidence type="ECO:0000313" key="14">
    <source>
        <dbReference type="Proteomes" id="UP001596015"/>
    </source>
</evidence>
<dbReference type="Gene3D" id="2.40.50.100">
    <property type="match status" value="3"/>
</dbReference>
<dbReference type="InterPro" id="IPR036625">
    <property type="entry name" value="E3-bd_dom_sf"/>
</dbReference>
<dbReference type="PANTHER" id="PTHR43178">
    <property type="entry name" value="DIHYDROLIPOAMIDE ACETYLTRANSFERASE COMPONENT OF PYRUVATE DEHYDROGENASE COMPLEX"/>
    <property type="match status" value="1"/>
</dbReference>
<dbReference type="NCBIfam" id="NF008814">
    <property type="entry name" value="PRK11854.1"/>
    <property type="match status" value="1"/>
</dbReference>